<gene>
    <name evidence="2" type="ORF">BCM40_01710</name>
</gene>
<dbReference type="RefSeq" id="WP_065525259.1">
    <property type="nucleotide sequence ID" value="NZ_CP016543.2"/>
</dbReference>
<sequence length="153" mass="17242">MFKKGLIVAILSVLMAMGMGMNVLAELNVPPVEYDTSKEMTPEIAAIIESIEKANVKIYTEIYKVQGETNSLYKKYLEDLEATQDETQKAMLWKKYDEKINEMIKSLDAKTQSITKKEVEKAKSAGVTVEVVWITVQFADREANIDPMVGVGW</sequence>
<dbReference type="STRING" id="414778.BCM40_01710"/>
<dbReference type="KEGG" id="pdg:BCM40_01710"/>
<keyword evidence="3" id="KW-1185">Reference proteome</keyword>
<name>A0A1C7EEK6_9BACL</name>
<dbReference type="Proteomes" id="UP000092495">
    <property type="component" value="Chromosome"/>
</dbReference>
<evidence type="ECO:0000313" key="2">
    <source>
        <dbReference type="EMBL" id="ANU22131.1"/>
    </source>
</evidence>
<evidence type="ECO:0000313" key="3">
    <source>
        <dbReference type="Proteomes" id="UP000092495"/>
    </source>
</evidence>
<dbReference type="AlphaFoldDB" id="A0A1C7EEK6"/>
<organism evidence="2 3">
    <name type="scientific">Planococcus donghaensis</name>
    <dbReference type="NCBI Taxonomy" id="414778"/>
    <lineage>
        <taxon>Bacteria</taxon>
        <taxon>Bacillati</taxon>
        <taxon>Bacillota</taxon>
        <taxon>Bacilli</taxon>
        <taxon>Bacillales</taxon>
        <taxon>Caryophanaceae</taxon>
        <taxon>Planococcus</taxon>
    </lineage>
</organism>
<reference evidence="2" key="1">
    <citation type="submission" date="2016-10" db="EMBL/GenBank/DDBJ databases">
        <authorList>
            <person name="See-Too W.S."/>
        </authorList>
    </citation>
    <scope>NUCLEOTIDE SEQUENCE</scope>
    <source>
        <strain evidence="2">DSM 22276</strain>
    </source>
</reference>
<feature type="chain" id="PRO_5008885306" evidence="1">
    <location>
        <begin position="26"/>
        <end position="153"/>
    </location>
</feature>
<dbReference type="EMBL" id="CP016543">
    <property type="protein sequence ID" value="ANU22131.1"/>
    <property type="molecule type" value="Genomic_DNA"/>
</dbReference>
<accession>A0A1C7EEK6</accession>
<keyword evidence="1" id="KW-0732">Signal</keyword>
<evidence type="ECO:0000256" key="1">
    <source>
        <dbReference type="SAM" id="SignalP"/>
    </source>
</evidence>
<proteinExistence type="predicted"/>
<feature type="signal peptide" evidence="1">
    <location>
        <begin position="1"/>
        <end position="25"/>
    </location>
</feature>
<dbReference type="OrthoDB" id="2861041at2"/>
<protein>
    <submittedName>
        <fullName evidence="2">Uncharacterized protein</fullName>
    </submittedName>
</protein>